<comment type="caution">
    <text evidence="2">The sequence shown here is derived from an EMBL/GenBank/DDBJ whole genome shotgun (WGS) entry which is preliminary data.</text>
</comment>
<gene>
    <name evidence="2" type="ORF">OXX778_LOCUS16792</name>
</gene>
<accession>A0A814HC94</accession>
<dbReference type="Proteomes" id="UP000663879">
    <property type="component" value="Unassembled WGS sequence"/>
</dbReference>
<protein>
    <submittedName>
        <fullName evidence="2">Uncharacterized protein</fullName>
    </submittedName>
</protein>
<organism evidence="2 3">
    <name type="scientific">Brachionus calyciflorus</name>
    <dbReference type="NCBI Taxonomy" id="104777"/>
    <lineage>
        <taxon>Eukaryota</taxon>
        <taxon>Metazoa</taxon>
        <taxon>Spiralia</taxon>
        <taxon>Gnathifera</taxon>
        <taxon>Rotifera</taxon>
        <taxon>Eurotatoria</taxon>
        <taxon>Monogononta</taxon>
        <taxon>Pseudotrocha</taxon>
        <taxon>Ploima</taxon>
        <taxon>Brachionidae</taxon>
        <taxon>Brachionus</taxon>
    </lineage>
</organism>
<evidence type="ECO:0000313" key="2">
    <source>
        <dbReference type="EMBL" id="CAF1008877.1"/>
    </source>
</evidence>
<feature type="region of interest" description="Disordered" evidence="1">
    <location>
        <begin position="369"/>
        <end position="465"/>
    </location>
</feature>
<feature type="compositionally biased region" description="Basic and acidic residues" evidence="1">
    <location>
        <begin position="369"/>
        <end position="379"/>
    </location>
</feature>
<proteinExistence type="predicted"/>
<evidence type="ECO:0000256" key="1">
    <source>
        <dbReference type="SAM" id="MobiDB-lite"/>
    </source>
</evidence>
<feature type="compositionally biased region" description="Polar residues" evidence="1">
    <location>
        <begin position="443"/>
        <end position="454"/>
    </location>
</feature>
<dbReference type="AlphaFoldDB" id="A0A814HC94"/>
<dbReference type="EMBL" id="CAJNOC010004080">
    <property type="protein sequence ID" value="CAF1008877.1"/>
    <property type="molecule type" value="Genomic_DNA"/>
</dbReference>
<keyword evidence="3" id="KW-1185">Reference proteome</keyword>
<reference evidence="2" key="1">
    <citation type="submission" date="2021-02" db="EMBL/GenBank/DDBJ databases">
        <authorList>
            <person name="Nowell W R."/>
        </authorList>
    </citation>
    <scope>NUCLEOTIDE SEQUENCE</scope>
    <source>
        <strain evidence="2">Ploen Becks lab</strain>
    </source>
</reference>
<dbReference type="OrthoDB" id="10179182at2759"/>
<evidence type="ECO:0000313" key="3">
    <source>
        <dbReference type="Proteomes" id="UP000663879"/>
    </source>
</evidence>
<name>A0A814HC94_9BILA</name>
<sequence length="465" mass="53690">MNLNESEKFLQSNFELDILLSNARDLVRLTKEEFINRLIACVGDESKNKLKKDNLNMLRLQLAFRILTKYQVKKDIQIQNRTKAKQMATDIWLLLISFVDERLNVECNEIVFLNPKSKNNNLNVTTDITNQVNDAVVSDEANSDIKQILSRIYKEMTELKESNLKILETVSTLKEENIQLKKMFNKMNKLSNFNLLNHDETIDNLIEDNDEVFEPQFVQQGTKKINVSNEIKRKDVSYSGVVKNSRSKFSENNQNEKRKKFVVGALKSTTLGAATKPAKPVKLFDYYTGFWSLSSDESSVNEYISKFDAVEYIKELRTKGDYYKSFHFKVNSNLMEEVLNPDNWADGIRVKRYFEAKVIRNYANEGPRYQRDNVEKSSHDGYSTNYNNRGAFSGGGRGRATAARGGYRQQNGVRNNSKRNRSVDREDTDEDNDDFSNKKHQQAIMSNNSSTIIVDNSMDHETNKL</sequence>